<keyword evidence="1" id="KW-0805">Transcription regulation</keyword>
<dbReference type="OrthoDB" id="1451418at2"/>
<accession>A0A1I3V403</accession>
<dbReference type="STRING" id="1150112.SAMN04487893_1227"/>
<dbReference type="InterPro" id="IPR009057">
    <property type="entry name" value="Homeodomain-like_sf"/>
</dbReference>
<evidence type="ECO:0000256" key="2">
    <source>
        <dbReference type="ARBA" id="ARBA00023163"/>
    </source>
</evidence>
<gene>
    <name evidence="4" type="ORF">SAMN04487893_1227</name>
</gene>
<dbReference type="AlphaFoldDB" id="A0A1I3V403"/>
<evidence type="ECO:0000313" key="4">
    <source>
        <dbReference type="EMBL" id="SFJ88861.1"/>
    </source>
</evidence>
<proteinExistence type="predicted"/>
<dbReference type="InterPro" id="IPR018060">
    <property type="entry name" value="HTH_AraC"/>
</dbReference>
<name>A0A1I3V403_9FLAO</name>
<dbReference type="GO" id="GO:0003700">
    <property type="term" value="F:DNA-binding transcription factor activity"/>
    <property type="evidence" value="ECO:0007669"/>
    <property type="project" value="InterPro"/>
</dbReference>
<keyword evidence="2" id="KW-0804">Transcription</keyword>
<dbReference type="Gene3D" id="1.10.10.60">
    <property type="entry name" value="Homeodomain-like"/>
    <property type="match status" value="1"/>
</dbReference>
<evidence type="ECO:0000259" key="3">
    <source>
        <dbReference type="PROSITE" id="PS01124"/>
    </source>
</evidence>
<dbReference type="GO" id="GO:0043565">
    <property type="term" value="F:sequence-specific DNA binding"/>
    <property type="evidence" value="ECO:0007669"/>
    <property type="project" value="InterPro"/>
</dbReference>
<sequence length="282" mass="33566">MNTLLYEYLRDETNNLLITYTNRQSVPKEYHLQTFKLLGKQGSRFLNLLVQLQLNTPLFTSVKHTFQHIQSEHHYFNIRESEIETIYSKSTKESIFSTQIQAKLLEQSPHWNKTSTHYTPFQHLLELRKGRVMDIMGFYIYDQQCQVFRVLAFNLDCPIKYSYKSLLIFHRLPHIRSYEVLAKAPTLNQPIDYEFIIKNNAYIKITRDELKTLMKHFPKKTIEQYFIHIKFLEALDLRIFTDLQSVEIGRIIGYETGNGFQHAFKNHFGMSPSEVQKKFNIL</sequence>
<organism evidence="4 5">
    <name type="scientific">Myroides guanonis</name>
    <dbReference type="NCBI Taxonomy" id="1150112"/>
    <lineage>
        <taxon>Bacteria</taxon>
        <taxon>Pseudomonadati</taxon>
        <taxon>Bacteroidota</taxon>
        <taxon>Flavobacteriia</taxon>
        <taxon>Flavobacteriales</taxon>
        <taxon>Flavobacteriaceae</taxon>
        <taxon>Myroides</taxon>
    </lineage>
</organism>
<protein>
    <recommendedName>
        <fullName evidence="3">HTH araC/xylS-type domain-containing protein</fullName>
    </recommendedName>
</protein>
<dbReference type="RefSeq" id="WP_090681452.1">
    <property type="nucleotide sequence ID" value="NZ_FORU01000022.1"/>
</dbReference>
<dbReference type="SUPFAM" id="SSF46689">
    <property type="entry name" value="Homeodomain-like"/>
    <property type="match status" value="1"/>
</dbReference>
<evidence type="ECO:0000313" key="5">
    <source>
        <dbReference type="Proteomes" id="UP000243887"/>
    </source>
</evidence>
<dbReference type="PROSITE" id="PS01124">
    <property type="entry name" value="HTH_ARAC_FAMILY_2"/>
    <property type="match status" value="1"/>
</dbReference>
<dbReference type="EMBL" id="FORU01000022">
    <property type="protein sequence ID" value="SFJ88861.1"/>
    <property type="molecule type" value="Genomic_DNA"/>
</dbReference>
<reference evidence="5" key="1">
    <citation type="submission" date="2016-10" db="EMBL/GenBank/DDBJ databases">
        <authorList>
            <person name="Varghese N."/>
            <person name="Submissions S."/>
        </authorList>
    </citation>
    <scope>NUCLEOTIDE SEQUENCE [LARGE SCALE GENOMIC DNA]</scope>
    <source>
        <strain evidence="5">DSM 26542</strain>
    </source>
</reference>
<keyword evidence="5" id="KW-1185">Reference proteome</keyword>
<feature type="domain" description="HTH araC/xylS-type" evidence="3">
    <location>
        <begin position="205"/>
        <end position="278"/>
    </location>
</feature>
<evidence type="ECO:0000256" key="1">
    <source>
        <dbReference type="ARBA" id="ARBA00023015"/>
    </source>
</evidence>
<dbReference type="Proteomes" id="UP000243887">
    <property type="component" value="Unassembled WGS sequence"/>
</dbReference>